<keyword evidence="2" id="KW-0418">Kinase</keyword>
<dbReference type="Pfam" id="PF12609">
    <property type="entry name" value="DUF3774"/>
    <property type="match status" value="1"/>
</dbReference>
<reference evidence="2 3" key="1">
    <citation type="submission" date="2017-07" db="EMBL/GenBank/DDBJ databases">
        <title>An improved, manually edited Actinidia chinensis var. chinensis (kiwifruit) genome highlights the challenges associated with draft genomes and gene prediction in plants.</title>
        <authorList>
            <person name="Pilkington S."/>
            <person name="Crowhurst R."/>
            <person name="Hilario E."/>
            <person name="Nardozza S."/>
            <person name="Fraser L."/>
            <person name="Peng Y."/>
            <person name="Gunaseelan K."/>
            <person name="Simpson R."/>
            <person name="Tahir J."/>
            <person name="Deroles S."/>
            <person name="Templeton K."/>
            <person name="Luo Z."/>
            <person name="Davy M."/>
            <person name="Cheng C."/>
            <person name="Mcneilage M."/>
            <person name="Scaglione D."/>
            <person name="Liu Y."/>
            <person name="Zhang Q."/>
            <person name="Datson P."/>
            <person name="De Silva N."/>
            <person name="Gardiner S."/>
            <person name="Bassett H."/>
            <person name="Chagne D."/>
            <person name="Mccallum J."/>
            <person name="Dzierzon H."/>
            <person name="Deng C."/>
            <person name="Wang Y.-Y."/>
            <person name="Barron N."/>
            <person name="Manako K."/>
            <person name="Bowen J."/>
            <person name="Foster T."/>
            <person name="Erridge Z."/>
            <person name="Tiffin H."/>
            <person name="Waite C."/>
            <person name="Davies K."/>
            <person name="Grierson E."/>
            <person name="Laing W."/>
            <person name="Kirk R."/>
            <person name="Chen X."/>
            <person name="Wood M."/>
            <person name="Montefiori M."/>
            <person name="Brummell D."/>
            <person name="Schwinn K."/>
            <person name="Catanach A."/>
            <person name="Fullerton C."/>
            <person name="Li D."/>
            <person name="Meiyalaghan S."/>
            <person name="Nieuwenhuizen N."/>
            <person name="Read N."/>
            <person name="Prakash R."/>
            <person name="Hunter D."/>
            <person name="Zhang H."/>
            <person name="Mckenzie M."/>
            <person name="Knabel M."/>
            <person name="Harris A."/>
            <person name="Allan A."/>
            <person name="Chen A."/>
            <person name="Janssen B."/>
            <person name="Plunkett B."/>
            <person name="Dwamena C."/>
            <person name="Voogd C."/>
            <person name="Leif D."/>
            <person name="Lafferty D."/>
            <person name="Souleyre E."/>
            <person name="Varkonyi-Gasic E."/>
            <person name="Gambi F."/>
            <person name="Hanley J."/>
            <person name="Yao J.-L."/>
            <person name="Cheung J."/>
            <person name="David K."/>
            <person name="Warren B."/>
            <person name="Marsh K."/>
            <person name="Snowden K."/>
            <person name="Lin-Wang K."/>
            <person name="Brian L."/>
            <person name="Martinez-Sanchez M."/>
            <person name="Wang M."/>
            <person name="Ileperuma N."/>
            <person name="Macnee N."/>
            <person name="Campin R."/>
            <person name="Mcatee P."/>
            <person name="Drummond R."/>
            <person name="Espley R."/>
            <person name="Ireland H."/>
            <person name="Wu R."/>
            <person name="Atkinson R."/>
            <person name="Karunairetnam S."/>
            <person name="Bulley S."/>
            <person name="Chunkath S."/>
            <person name="Hanley Z."/>
            <person name="Storey R."/>
            <person name="Thrimawithana A."/>
            <person name="Thomson S."/>
            <person name="David C."/>
            <person name="Testolin R."/>
        </authorList>
    </citation>
    <scope>NUCLEOTIDE SEQUENCE [LARGE SCALE GENOMIC DNA]</scope>
    <source>
        <strain evidence="3">cv. Red5</strain>
        <tissue evidence="2">Young leaf</tissue>
    </source>
</reference>
<sequence length="98" mass="10439">MCYLNRIWMTASVAVVNGHTDQGCKLKSSFNSLRHGSKRFSSSSATGAGGDHADLRPLSRVLGSDLGGFGGSSGGEERRIQADDSLRQVMYLSCWGPS</sequence>
<dbReference type="FunCoup" id="A0A2R6QX05">
    <property type="interactions" value="79"/>
</dbReference>
<reference evidence="3" key="2">
    <citation type="journal article" date="2018" name="BMC Genomics">
        <title>A manually annotated Actinidia chinensis var. chinensis (kiwifruit) genome highlights the challenges associated with draft genomes and gene prediction in plants.</title>
        <authorList>
            <person name="Pilkington S.M."/>
            <person name="Crowhurst R."/>
            <person name="Hilario E."/>
            <person name="Nardozza S."/>
            <person name="Fraser L."/>
            <person name="Peng Y."/>
            <person name="Gunaseelan K."/>
            <person name="Simpson R."/>
            <person name="Tahir J."/>
            <person name="Deroles S.C."/>
            <person name="Templeton K."/>
            <person name="Luo Z."/>
            <person name="Davy M."/>
            <person name="Cheng C."/>
            <person name="McNeilage M."/>
            <person name="Scaglione D."/>
            <person name="Liu Y."/>
            <person name="Zhang Q."/>
            <person name="Datson P."/>
            <person name="De Silva N."/>
            <person name="Gardiner S.E."/>
            <person name="Bassett H."/>
            <person name="Chagne D."/>
            <person name="McCallum J."/>
            <person name="Dzierzon H."/>
            <person name="Deng C."/>
            <person name="Wang Y.Y."/>
            <person name="Barron L."/>
            <person name="Manako K."/>
            <person name="Bowen J."/>
            <person name="Foster T.M."/>
            <person name="Erridge Z.A."/>
            <person name="Tiffin H."/>
            <person name="Waite C.N."/>
            <person name="Davies K.M."/>
            <person name="Grierson E.P."/>
            <person name="Laing W.A."/>
            <person name="Kirk R."/>
            <person name="Chen X."/>
            <person name="Wood M."/>
            <person name="Montefiori M."/>
            <person name="Brummell D.A."/>
            <person name="Schwinn K.E."/>
            <person name="Catanach A."/>
            <person name="Fullerton C."/>
            <person name="Li D."/>
            <person name="Meiyalaghan S."/>
            <person name="Nieuwenhuizen N."/>
            <person name="Read N."/>
            <person name="Prakash R."/>
            <person name="Hunter D."/>
            <person name="Zhang H."/>
            <person name="McKenzie M."/>
            <person name="Knabel M."/>
            <person name="Harris A."/>
            <person name="Allan A.C."/>
            <person name="Gleave A."/>
            <person name="Chen A."/>
            <person name="Janssen B.J."/>
            <person name="Plunkett B."/>
            <person name="Ampomah-Dwamena C."/>
            <person name="Voogd C."/>
            <person name="Leif D."/>
            <person name="Lafferty D."/>
            <person name="Souleyre E.J.F."/>
            <person name="Varkonyi-Gasic E."/>
            <person name="Gambi F."/>
            <person name="Hanley J."/>
            <person name="Yao J.L."/>
            <person name="Cheung J."/>
            <person name="David K.M."/>
            <person name="Warren B."/>
            <person name="Marsh K."/>
            <person name="Snowden K.C."/>
            <person name="Lin-Wang K."/>
            <person name="Brian L."/>
            <person name="Martinez-Sanchez M."/>
            <person name="Wang M."/>
            <person name="Ileperuma N."/>
            <person name="Macnee N."/>
            <person name="Campin R."/>
            <person name="McAtee P."/>
            <person name="Drummond R.S.M."/>
            <person name="Espley R.V."/>
            <person name="Ireland H.S."/>
            <person name="Wu R."/>
            <person name="Atkinson R.G."/>
            <person name="Karunairetnam S."/>
            <person name="Bulley S."/>
            <person name="Chunkath S."/>
            <person name="Hanley Z."/>
            <person name="Storey R."/>
            <person name="Thrimawithana A.H."/>
            <person name="Thomson S."/>
            <person name="David C."/>
            <person name="Testolin R."/>
            <person name="Huang H."/>
            <person name="Hellens R.P."/>
            <person name="Schaffer R.J."/>
        </authorList>
    </citation>
    <scope>NUCLEOTIDE SEQUENCE [LARGE SCALE GENOMIC DNA]</scope>
    <source>
        <strain evidence="3">cv. Red5</strain>
    </source>
</reference>
<dbReference type="OrthoDB" id="1923904at2759"/>
<accession>A0A2R6QX05</accession>
<organism evidence="2 3">
    <name type="scientific">Actinidia chinensis var. chinensis</name>
    <name type="common">Chinese soft-hair kiwi</name>
    <dbReference type="NCBI Taxonomy" id="1590841"/>
    <lineage>
        <taxon>Eukaryota</taxon>
        <taxon>Viridiplantae</taxon>
        <taxon>Streptophyta</taxon>
        <taxon>Embryophyta</taxon>
        <taxon>Tracheophyta</taxon>
        <taxon>Spermatophyta</taxon>
        <taxon>Magnoliopsida</taxon>
        <taxon>eudicotyledons</taxon>
        <taxon>Gunneridae</taxon>
        <taxon>Pentapetalae</taxon>
        <taxon>asterids</taxon>
        <taxon>Ericales</taxon>
        <taxon>Actinidiaceae</taxon>
        <taxon>Actinidia</taxon>
    </lineage>
</organism>
<dbReference type="Gramene" id="PSS16286">
    <property type="protein sequence ID" value="PSS16286"/>
    <property type="gene ID" value="CEY00_Acc13783"/>
</dbReference>
<evidence type="ECO:0000313" key="2">
    <source>
        <dbReference type="EMBL" id="PSS16286.1"/>
    </source>
</evidence>
<keyword evidence="3" id="KW-1185">Reference proteome</keyword>
<comment type="caution">
    <text evidence="2">The sequence shown here is derived from an EMBL/GenBank/DDBJ whole genome shotgun (WGS) entry which is preliminary data.</text>
</comment>
<dbReference type="PANTHER" id="PTHR33090">
    <property type="entry name" value="DUF3774 DOMAIN PROTEIN-RELATED"/>
    <property type="match status" value="1"/>
</dbReference>
<evidence type="ECO:0000313" key="3">
    <source>
        <dbReference type="Proteomes" id="UP000241394"/>
    </source>
</evidence>
<keyword evidence="2" id="KW-0808">Transferase</keyword>
<name>A0A2R6QX05_ACTCC</name>
<evidence type="ECO:0000256" key="1">
    <source>
        <dbReference type="SAM" id="MobiDB-lite"/>
    </source>
</evidence>
<dbReference type="EMBL" id="NKQK01000012">
    <property type="protein sequence ID" value="PSS16286.1"/>
    <property type="molecule type" value="Genomic_DNA"/>
</dbReference>
<dbReference type="GO" id="GO:0016301">
    <property type="term" value="F:kinase activity"/>
    <property type="evidence" value="ECO:0007669"/>
    <property type="project" value="UniProtKB-KW"/>
</dbReference>
<dbReference type="InterPro" id="IPR022251">
    <property type="entry name" value="DUF3774_wound-induced"/>
</dbReference>
<gene>
    <name evidence="2" type="ORF">CEY00_Acc13783</name>
</gene>
<protein>
    <submittedName>
        <fullName evidence="2">Inositol-tetrakisphosphate 1-kinase</fullName>
    </submittedName>
</protein>
<feature type="region of interest" description="Disordered" evidence="1">
    <location>
        <begin position="35"/>
        <end position="56"/>
    </location>
</feature>
<feature type="compositionally biased region" description="Polar residues" evidence="1">
    <location>
        <begin position="35"/>
        <end position="46"/>
    </location>
</feature>
<dbReference type="Proteomes" id="UP000241394">
    <property type="component" value="Chromosome LG12"/>
</dbReference>
<dbReference type="AlphaFoldDB" id="A0A2R6QX05"/>
<dbReference type="InParanoid" id="A0A2R6QX05"/>
<proteinExistence type="predicted"/>
<dbReference type="OMA" id="LNRIWMT"/>